<dbReference type="EMBL" id="JASFZW010000014">
    <property type="protein sequence ID" value="KAK2075668.1"/>
    <property type="molecule type" value="Genomic_DNA"/>
</dbReference>
<protein>
    <submittedName>
        <fullName evidence="2">Uncharacterized protein</fullName>
    </submittedName>
</protein>
<evidence type="ECO:0000313" key="3">
    <source>
        <dbReference type="Proteomes" id="UP001255856"/>
    </source>
</evidence>
<comment type="caution">
    <text evidence="2">The sequence shown here is derived from an EMBL/GenBank/DDBJ whole genome shotgun (WGS) entry which is preliminary data.</text>
</comment>
<sequence>MEGSPPTPGPINLKRTSSAGMCVGLGGRYVSLKKGHRAMAEMRARAASPEALEPAPDRKRPRPVATPEVLRDTAMTCASSSSWLQAVPLRPLHERGLAEAAAPERAAGRAASADAPAACALAFADFWQRALRTPTV</sequence>
<name>A0AAD9ID89_PROWI</name>
<gene>
    <name evidence="2" type="ORF">QBZ16_001776</name>
</gene>
<feature type="region of interest" description="Disordered" evidence="1">
    <location>
        <begin position="40"/>
        <end position="65"/>
    </location>
</feature>
<dbReference type="Proteomes" id="UP001255856">
    <property type="component" value="Unassembled WGS sequence"/>
</dbReference>
<evidence type="ECO:0000256" key="1">
    <source>
        <dbReference type="SAM" id="MobiDB-lite"/>
    </source>
</evidence>
<organism evidence="2 3">
    <name type="scientific">Prototheca wickerhamii</name>
    <dbReference type="NCBI Taxonomy" id="3111"/>
    <lineage>
        <taxon>Eukaryota</taxon>
        <taxon>Viridiplantae</taxon>
        <taxon>Chlorophyta</taxon>
        <taxon>core chlorophytes</taxon>
        <taxon>Trebouxiophyceae</taxon>
        <taxon>Chlorellales</taxon>
        <taxon>Chlorellaceae</taxon>
        <taxon>Prototheca</taxon>
    </lineage>
</organism>
<keyword evidence="3" id="KW-1185">Reference proteome</keyword>
<accession>A0AAD9ID89</accession>
<evidence type="ECO:0000313" key="2">
    <source>
        <dbReference type="EMBL" id="KAK2075668.1"/>
    </source>
</evidence>
<dbReference type="AlphaFoldDB" id="A0AAD9ID89"/>
<proteinExistence type="predicted"/>
<reference evidence="2" key="1">
    <citation type="submission" date="2021-01" db="EMBL/GenBank/DDBJ databases">
        <authorList>
            <person name="Eckstrom K.M.E."/>
        </authorList>
    </citation>
    <scope>NUCLEOTIDE SEQUENCE</scope>
    <source>
        <strain evidence="2">UVCC 0001</strain>
    </source>
</reference>